<dbReference type="EMBL" id="JAMZIH010001695">
    <property type="protein sequence ID" value="KAJ1677970.1"/>
    <property type="molecule type" value="Genomic_DNA"/>
</dbReference>
<evidence type="ECO:0000313" key="2">
    <source>
        <dbReference type="Proteomes" id="UP001145114"/>
    </source>
</evidence>
<feature type="non-terminal residue" evidence="1">
    <location>
        <position position="1"/>
    </location>
</feature>
<sequence>FTKILSGLEYLSFIVLGAFTIYRYKVKTNKYQFKKHDRILYNKSLTAAIVFIGIALIALSDWTFDASQDRKFSGLINKRDLNGAASGSITNFYPNSNQPSSSSSGKNNGNSNGGEEGSTSTTTSESSKVWGFSMDDVQLIYEVICYILLACAGFNFFIVSSGASSW</sequence>
<dbReference type="Proteomes" id="UP001145114">
    <property type="component" value="Unassembled WGS sequence"/>
</dbReference>
<gene>
    <name evidence="1" type="ORF">EV182_005056</name>
</gene>
<proteinExistence type="predicted"/>
<accession>A0ACC1HPM0</accession>
<keyword evidence="2" id="KW-1185">Reference proteome</keyword>
<organism evidence="1 2">
    <name type="scientific">Spiromyces aspiralis</name>
    <dbReference type="NCBI Taxonomy" id="68401"/>
    <lineage>
        <taxon>Eukaryota</taxon>
        <taxon>Fungi</taxon>
        <taxon>Fungi incertae sedis</taxon>
        <taxon>Zoopagomycota</taxon>
        <taxon>Kickxellomycotina</taxon>
        <taxon>Kickxellomycetes</taxon>
        <taxon>Kickxellales</taxon>
        <taxon>Kickxellaceae</taxon>
        <taxon>Spiromyces</taxon>
    </lineage>
</organism>
<comment type="caution">
    <text evidence="1">The sequence shown here is derived from an EMBL/GenBank/DDBJ whole genome shotgun (WGS) entry which is preliminary data.</text>
</comment>
<reference evidence="1" key="1">
    <citation type="submission" date="2022-06" db="EMBL/GenBank/DDBJ databases">
        <title>Phylogenomic reconstructions and comparative analyses of Kickxellomycotina fungi.</title>
        <authorList>
            <person name="Reynolds N.K."/>
            <person name="Stajich J.E."/>
            <person name="Barry K."/>
            <person name="Grigoriev I.V."/>
            <person name="Crous P."/>
            <person name="Smith M.E."/>
        </authorList>
    </citation>
    <scope>NUCLEOTIDE SEQUENCE</scope>
    <source>
        <strain evidence="1">RSA 2271</strain>
    </source>
</reference>
<evidence type="ECO:0000313" key="1">
    <source>
        <dbReference type="EMBL" id="KAJ1677970.1"/>
    </source>
</evidence>
<protein>
    <submittedName>
        <fullName evidence="1">Uncharacterized protein</fullName>
    </submittedName>
</protein>
<name>A0ACC1HPM0_9FUNG</name>